<keyword evidence="7 14" id="KW-1133">Transmembrane helix</keyword>
<keyword evidence="16" id="KW-1185">Reference proteome</keyword>
<dbReference type="PRINTS" id="PR00463">
    <property type="entry name" value="EP450I"/>
</dbReference>
<keyword evidence="10 13" id="KW-0503">Monooxygenase</keyword>
<dbReference type="GO" id="GO:0005506">
    <property type="term" value="F:iron ion binding"/>
    <property type="evidence" value="ECO:0007669"/>
    <property type="project" value="InterPro"/>
</dbReference>
<evidence type="ECO:0000313" key="15">
    <source>
        <dbReference type="EMBL" id="ERF72472.1"/>
    </source>
</evidence>
<keyword evidence="9 12" id="KW-0408">Iron</keyword>
<keyword evidence="6 12" id="KW-0479">Metal-binding</keyword>
<dbReference type="PROSITE" id="PS00086">
    <property type="entry name" value="CYTOCHROME_P450"/>
    <property type="match status" value="1"/>
</dbReference>
<dbReference type="CDD" id="cd11062">
    <property type="entry name" value="CYP58-like"/>
    <property type="match status" value="1"/>
</dbReference>
<feature type="transmembrane region" description="Helical" evidence="14">
    <location>
        <begin position="9"/>
        <end position="29"/>
    </location>
</feature>
<reference evidence="16" key="1">
    <citation type="journal article" date="2014" name="BMC Genomics">
        <title>Genome characteristics reveal the impact of lichenization on lichen-forming fungus Endocarpon pusillum Hedwig (Verrucariales, Ascomycota).</title>
        <authorList>
            <person name="Wang Y.-Y."/>
            <person name="Liu B."/>
            <person name="Zhang X.-Y."/>
            <person name="Zhou Q.-M."/>
            <person name="Zhang T."/>
            <person name="Li H."/>
            <person name="Yu Y.-F."/>
            <person name="Zhang X.-L."/>
            <person name="Hao X.-Y."/>
            <person name="Wang M."/>
            <person name="Wang L."/>
            <person name="Wei J.-C."/>
        </authorList>
    </citation>
    <scope>NUCLEOTIDE SEQUENCE [LARGE SCALE GENOMIC DNA]</scope>
    <source>
        <strain evidence="16">Z07020 / HMAS-L-300199</strain>
    </source>
</reference>
<dbReference type="OrthoDB" id="3945418at2759"/>
<evidence type="ECO:0000256" key="13">
    <source>
        <dbReference type="RuleBase" id="RU000461"/>
    </source>
</evidence>
<comment type="similarity">
    <text evidence="3 13">Belongs to the cytochrome P450 family.</text>
</comment>
<dbReference type="RefSeq" id="XP_007801907.1">
    <property type="nucleotide sequence ID" value="XM_007803716.1"/>
</dbReference>
<evidence type="ECO:0000256" key="4">
    <source>
        <dbReference type="ARBA" id="ARBA00022617"/>
    </source>
</evidence>
<dbReference type="GO" id="GO:0016705">
    <property type="term" value="F:oxidoreductase activity, acting on paired donors, with incorporation or reduction of molecular oxygen"/>
    <property type="evidence" value="ECO:0007669"/>
    <property type="project" value="InterPro"/>
</dbReference>
<dbReference type="GeneID" id="19242808"/>
<dbReference type="HOGENOM" id="CLU_001570_14_4_1"/>
<dbReference type="OMA" id="QFGWLYT"/>
<dbReference type="InterPro" id="IPR017972">
    <property type="entry name" value="Cyt_P450_CS"/>
</dbReference>
<comment type="subcellular location">
    <subcellularLocation>
        <location evidence="2">Membrane</location>
        <topology evidence="2">Single-pass membrane protein</topology>
    </subcellularLocation>
</comment>
<protein>
    <recommendedName>
        <fullName evidence="17">Trichodiene oxygenase</fullName>
    </recommendedName>
</protein>
<evidence type="ECO:0000256" key="11">
    <source>
        <dbReference type="ARBA" id="ARBA00023136"/>
    </source>
</evidence>
<dbReference type="Gene3D" id="1.10.630.10">
    <property type="entry name" value="Cytochrome P450"/>
    <property type="match status" value="1"/>
</dbReference>
<dbReference type="PANTHER" id="PTHR24305">
    <property type="entry name" value="CYTOCHROME P450"/>
    <property type="match status" value="1"/>
</dbReference>
<dbReference type="FunFam" id="1.10.630.10:FF:000069">
    <property type="entry name" value="Cytochrome P450, putative (Eurofung)"/>
    <property type="match status" value="1"/>
</dbReference>
<evidence type="ECO:0000256" key="3">
    <source>
        <dbReference type="ARBA" id="ARBA00010617"/>
    </source>
</evidence>
<dbReference type="GO" id="GO:0020037">
    <property type="term" value="F:heme binding"/>
    <property type="evidence" value="ECO:0007669"/>
    <property type="project" value="InterPro"/>
</dbReference>
<dbReference type="SUPFAM" id="SSF48264">
    <property type="entry name" value="Cytochrome P450"/>
    <property type="match status" value="1"/>
</dbReference>
<dbReference type="Pfam" id="PF00067">
    <property type="entry name" value="p450"/>
    <property type="match status" value="1"/>
</dbReference>
<evidence type="ECO:0000256" key="12">
    <source>
        <dbReference type="PIRSR" id="PIRSR602401-1"/>
    </source>
</evidence>
<evidence type="ECO:0000256" key="1">
    <source>
        <dbReference type="ARBA" id="ARBA00001971"/>
    </source>
</evidence>
<evidence type="ECO:0000256" key="8">
    <source>
        <dbReference type="ARBA" id="ARBA00023002"/>
    </source>
</evidence>
<evidence type="ECO:0000256" key="2">
    <source>
        <dbReference type="ARBA" id="ARBA00004167"/>
    </source>
</evidence>
<keyword evidence="11 14" id="KW-0472">Membrane</keyword>
<organism evidence="15 16">
    <name type="scientific">Endocarpon pusillum (strain Z07020 / HMAS-L-300199)</name>
    <name type="common">Lichen-forming fungus</name>
    <dbReference type="NCBI Taxonomy" id="1263415"/>
    <lineage>
        <taxon>Eukaryota</taxon>
        <taxon>Fungi</taxon>
        <taxon>Dikarya</taxon>
        <taxon>Ascomycota</taxon>
        <taxon>Pezizomycotina</taxon>
        <taxon>Eurotiomycetes</taxon>
        <taxon>Chaetothyriomycetidae</taxon>
        <taxon>Verrucariales</taxon>
        <taxon>Verrucariaceae</taxon>
        <taxon>Endocarpon</taxon>
    </lineage>
</organism>
<dbReference type="EMBL" id="KE721103">
    <property type="protein sequence ID" value="ERF72472.1"/>
    <property type="molecule type" value="Genomic_DNA"/>
</dbReference>
<gene>
    <name evidence="15" type="ORF">EPUS_07929</name>
</gene>
<dbReference type="GO" id="GO:0004497">
    <property type="term" value="F:monooxygenase activity"/>
    <property type="evidence" value="ECO:0007669"/>
    <property type="project" value="UniProtKB-KW"/>
</dbReference>
<evidence type="ECO:0000256" key="7">
    <source>
        <dbReference type="ARBA" id="ARBA00022989"/>
    </source>
</evidence>
<evidence type="ECO:0000256" key="5">
    <source>
        <dbReference type="ARBA" id="ARBA00022692"/>
    </source>
</evidence>
<evidence type="ECO:0000256" key="14">
    <source>
        <dbReference type="SAM" id="Phobius"/>
    </source>
</evidence>
<keyword evidence="4 12" id="KW-0349">Heme</keyword>
<dbReference type="eggNOG" id="KOG0158">
    <property type="taxonomic scope" value="Eukaryota"/>
</dbReference>
<dbReference type="InterPro" id="IPR050121">
    <property type="entry name" value="Cytochrome_P450_monoxygenase"/>
</dbReference>
<keyword evidence="8 13" id="KW-0560">Oxidoreductase</keyword>
<evidence type="ECO:0000313" key="16">
    <source>
        <dbReference type="Proteomes" id="UP000019373"/>
    </source>
</evidence>
<dbReference type="GO" id="GO:0016020">
    <property type="term" value="C:membrane"/>
    <property type="evidence" value="ECO:0007669"/>
    <property type="project" value="UniProtKB-SubCell"/>
</dbReference>
<proteinExistence type="inferred from homology"/>
<dbReference type="AlphaFoldDB" id="U1G560"/>
<dbReference type="InterPro" id="IPR036396">
    <property type="entry name" value="Cyt_P450_sf"/>
</dbReference>
<feature type="binding site" description="axial binding residue" evidence="12">
    <location>
        <position position="447"/>
    </location>
    <ligand>
        <name>heme</name>
        <dbReference type="ChEBI" id="CHEBI:30413"/>
    </ligand>
    <ligandPart>
        <name>Fe</name>
        <dbReference type="ChEBI" id="CHEBI:18248"/>
    </ligandPart>
</feature>
<accession>U1G560</accession>
<dbReference type="Proteomes" id="UP000019373">
    <property type="component" value="Unassembled WGS sequence"/>
</dbReference>
<evidence type="ECO:0000256" key="10">
    <source>
        <dbReference type="ARBA" id="ARBA00023033"/>
    </source>
</evidence>
<keyword evidence="5 14" id="KW-0812">Transmembrane</keyword>
<evidence type="ECO:0000256" key="9">
    <source>
        <dbReference type="ARBA" id="ARBA00023004"/>
    </source>
</evidence>
<evidence type="ECO:0008006" key="17">
    <source>
        <dbReference type="Google" id="ProtNLM"/>
    </source>
</evidence>
<dbReference type="PANTHER" id="PTHR24305:SF157">
    <property type="entry name" value="N-ACETYLTRYPTOPHAN 6-HYDROXYLASE IVOC-RELATED"/>
    <property type="match status" value="1"/>
</dbReference>
<evidence type="ECO:0000256" key="6">
    <source>
        <dbReference type="ARBA" id="ARBA00022723"/>
    </source>
</evidence>
<name>U1G560_ENDPU</name>
<dbReference type="InterPro" id="IPR002401">
    <property type="entry name" value="Cyt_P450_E_grp-I"/>
</dbReference>
<comment type="cofactor">
    <cofactor evidence="1 12">
        <name>heme</name>
        <dbReference type="ChEBI" id="CHEBI:30413"/>
    </cofactor>
</comment>
<dbReference type="InterPro" id="IPR001128">
    <property type="entry name" value="Cyt_P450"/>
</dbReference>
<sequence>MAFLNTSTLLYLASVYIAYGVGLVIYRLYLSPLSRFPGPKLAAATLWYECYYDVARRGKYTFKIAMMHEKYGPIIRINPYELHVNDPEFYDELYVHGSVRRTEKFLWDLRMFGRATSTFGTPEHELHRIRRATLSPYFSKASVQQLEPVVQLMVDKLVSRLEKLQGSAAILNLLDVFSALTGDVIGQYAFAKPLGLLDKPEFAPQWQRAILDLGENGHMLKHFTWMEPLFRSMPLWLVRVMNPQVMPLIELQMGFEEQVNGFKADLAKGRKYTGQRTIFYDMIADDQVRPQEKDSEHLRTEALAIMGAGTITTAHHLAIVSFHLLENPEILAKLQAELKTVLPGKNSRLQWQQLEQLPYLNAVIMEGLRMSYGTAHRLQRISPDIALQYKEWTIPVGTPVGMTTLLLHNNPDTYPNPRKFDPNRWLQPSASRLGKYMVAFSKGSRQCLGMNLAYCEIYLTIAAIFAPGRFKLENYETTARDTQPAHDFLILAFLRIQRVSGLPSAETGTWAIFSTSLGKVLLLSRCTKKVQFFLRDLLSLLVIIGHHLFKQGKCVDEQDTEVKPHWLEESLSKPIYDIAGSW</sequence>